<keyword evidence="2" id="KW-0548">Nucleotidyltransferase</keyword>
<dbReference type="InterPro" id="IPR036265">
    <property type="entry name" value="HIT-like_sf"/>
</dbReference>
<evidence type="ECO:0000256" key="5">
    <source>
        <dbReference type="PIRSR" id="PIRSR000808-3"/>
    </source>
</evidence>
<reference evidence="8 9" key="1">
    <citation type="journal article" date="2015" name="Int. J. Syst. Evol. Microbiol.">
        <title>Methanoculleus taiwanensis sp. nov., a methanogen isolated from deep marine sediment at the deformation front area near Taiwan.</title>
        <authorList>
            <person name="Weng C.Y."/>
            <person name="Chen S.C."/>
            <person name="Lai M.C."/>
            <person name="Wu S.Y."/>
            <person name="Lin S."/>
            <person name="Yang T.F."/>
            <person name="Chen P.C."/>
        </authorList>
    </citation>
    <scope>NUCLEOTIDE SEQUENCE [LARGE SCALE GENOMIC DNA]</scope>
    <source>
        <strain evidence="8 9">CYW4</strain>
    </source>
</reference>
<gene>
    <name evidence="8" type="ORF">ABH15_09250</name>
</gene>
<feature type="region of interest" description="Disordered" evidence="6">
    <location>
        <begin position="1"/>
        <end position="29"/>
    </location>
</feature>
<evidence type="ECO:0000313" key="8">
    <source>
        <dbReference type="EMBL" id="RXE56591.1"/>
    </source>
</evidence>
<evidence type="ECO:0000256" key="2">
    <source>
        <dbReference type="ARBA" id="ARBA00022695"/>
    </source>
</evidence>
<dbReference type="InterPro" id="IPR005849">
    <property type="entry name" value="GalP_Utransf_N"/>
</dbReference>
<evidence type="ECO:0000259" key="7">
    <source>
        <dbReference type="Pfam" id="PF01087"/>
    </source>
</evidence>
<dbReference type="PANTHER" id="PTHR42763:SF2">
    <property type="entry name" value="ADP-GLUCOSE PHOSPHORYLASE"/>
    <property type="match status" value="1"/>
</dbReference>
<evidence type="ECO:0000256" key="6">
    <source>
        <dbReference type="SAM" id="MobiDB-lite"/>
    </source>
</evidence>
<accession>A0A498H0X8</accession>
<organism evidence="8 9">
    <name type="scientific">Methanoculleus taiwanensis</name>
    <dbReference type="NCBI Taxonomy" id="1550565"/>
    <lineage>
        <taxon>Archaea</taxon>
        <taxon>Methanobacteriati</taxon>
        <taxon>Methanobacteriota</taxon>
        <taxon>Stenosarchaea group</taxon>
        <taxon>Methanomicrobia</taxon>
        <taxon>Methanomicrobiales</taxon>
        <taxon>Methanomicrobiaceae</taxon>
        <taxon>Methanoculleus</taxon>
    </lineage>
</organism>
<protein>
    <recommendedName>
        <fullName evidence="7">Galactose-1-phosphate uridyl transferase N-terminal domain-containing protein</fullName>
    </recommendedName>
</protein>
<dbReference type="PIRSF" id="PIRSF000808">
    <property type="entry name" value="GalT"/>
    <property type="match status" value="1"/>
</dbReference>
<feature type="active site" description="Tele-UMP-histidine intermediate" evidence="4">
    <location>
        <position position="184"/>
    </location>
</feature>
<dbReference type="Gene3D" id="3.30.428.10">
    <property type="entry name" value="HIT-like"/>
    <property type="match status" value="2"/>
</dbReference>
<evidence type="ECO:0000256" key="4">
    <source>
        <dbReference type="PIRSR" id="PIRSR000808-1"/>
    </source>
</evidence>
<feature type="binding site" evidence="5">
    <location>
        <position position="64"/>
    </location>
    <ligand>
        <name>Zn(2+)</name>
        <dbReference type="ChEBI" id="CHEBI:29105"/>
    </ligand>
</feature>
<keyword evidence="1" id="KW-0808">Transferase</keyword>
<keyword evidence="9" id="KW-1185">Reference proteome</keyword>
<keyword evidence="3" id="KW-0119">Carbohydrate metabolism</keyword>
<dbReference type="SUPFAM" id="SSF54197">
    <property type="entry name" value="HIT-like"/>
    <property type="match status" value="2"/>
</dbReference>
<name>A0A498H0X8_9EURY</name>
<feature type="domain" description="Galactose-1-phosphate uridyl transferase N-terminal" evidence="7">
    <location>
        <begin position="20"/>
        <end position="194"/>
    </location>
</feature>
<evidence type="ECO:0000313" key="9">
    <source>
        <dbReference type="Proteomes" id="UP000290932"/>
    </source>
</evidence>
<feature type="binding site" evidence="5">
    <location>
        <position position="61"/>
    </location>
    <ligand>
        <name>Zn(2+)</name>
        <dbReference type="ChEBI" id="CHEBI:29105"/>
    </ligand>
</feature>
<dbReference type="EMBL" id="LHQS01000002">
    <property type="protein sequence ID" value="RXE56591.1"/>
    <property type="molecule type" value="Genomic_DNA"/>
</dbReference>
<evidence type="ECO:0000256" key="3">
    <source>
        <dbReference type="ARBA" id="ARBA00023277"/>
    </source>
</evidence>
<feature type="binding site" evidence="5">
    <location>
        <position position="131"/>
    </location>
    <ligand>
        <name>Zn(2+)</name>
        <dbReference type="ChEBI" id="CHEBI:29105"/>
    </ligand>
</feature>
<sequence length="352" mass="40237">MPDETDRIEQSLPGAGGTKTEMRRDPTTKEWVIIARDRAKRPHEFVQKHDRPSLPDYSPTCPFCPGNESMTPPEFLSYQDQGTGRWQVRVFANKYPALSPVGSTAHHTEDGFFWVMDGVGAHEVIVETPLHNERLARMDLRDIERVLRAYRERYNALRTVAFVRAIVIFKNHGPSAGTSLAHSHSQLIATPVIPRTMRLRHAVAAEYYDKTGRCLYPDLREHECRAGRRIILETERFVVFHPFASKRPFETWIMPKTQDASFGTVPDEDLMPLAGVLQKTLQWLDHGLNNPDYNYIVYSAPVGEEDTTYFLWHLQIIPRLSAMAGFELGSGLYINPAMPEDTAQFIRDLSEK</sequence>
<evidence type="ECO:0000256" key="1">
    <source>
        <dbReference type="ARBA" id="ARBA00022679"/>
    </source>
</evidence>
<feature type="binding site" evidence="5">
    <location>
        <position position="182"/>
    </location>
    <ligand>
        <name>Zn(2+)</name>
        <dbReference type="ChEBI" id="CHEBI:29105"/>
    </ligand>
</feature>
<proteinExistence type="predicted"/>
<dbReference type="Pfam" id="PF01087">
    <property type="entry name" value="GalP_UDP_transf"/>
    <property type="match status" value="1"/>
</dbReference>
<keyword evidence="5" id="KW-0479">Metal-binding</keyword>
<dbReference type="AlphaFoldDB" id="A0A498H0X8"/>
<dbReference type="InterPro" id="IPR001937">
    <property type="entry name" value="GalP_UDPtransf1"/>
</dbReference>
<dbReference type="GO" id="GO:0006012">
    <property type="term" value="P:galactose metabolic process"/>
    <property type="evidence" value="ECO:0007669"/>
    <property type="project" value="InterPro"/>
</dbReference>
<comment type="cofactor">
    <cofactor evidence="5">
        <name>Zn(2+)</name>
        <dbReference type="ChEBI" id="CHEBI:29105"/>
    </cofactor>
    <text evidence="5">Binds 1 zinc ion per subunit.</text>
</comment>
<dbReference type="GO" id="GO:0008108">
    <property type="term" value="F:UDP-glucose:hexose-1-phosphate uridylyltransferase activity"/>
    <property type="evidence" value="ECO:0007669"/>
    <property type="project" value="InterPro"/>
</dbReference>
<dbReference type="InterPro" id="IPR053177">
    <property type="entry name" value="ADP-glucose_phosphorylase"/>
</dbReference>
<dbReference type="GO" id="GO:0008270">
    <property type="term" value="F:zinc ion binding"/>
    <property type="evidence" value="ECO:0007669"/>
    <property type="project" value="InterPro"/>
</dbReference>
<dbReference type="Proteomes" id="UP000290932">
    <property type="component" value="Unassembled WGS sequence"/>
</dbReference>
<keyword evidence="5" id="KW-0862">Zinc</keyword>
<dbReference type="NCBIfam" id="TIGR00209">
    <property type="entry name" value="galT_1"/>
    <property type="match status" value="1"/>
</dbReference>
<comment type="caution">
    <text evidence="8">The sequence shown here is derived from an EMBL/GenBank/DDBJ whole genome shotgun (WGS) entry which is preliminary data.</text>
</comment>
<dbReference type="PANTHER" id="PTHR42763">
    <property type="entry name" value="ADP-GLUCOSE PHOSPHORYLASE"/>
    <property type="match status" value="1"/>
</dbReference>